<dbReference type="Pfam" id="PF00583">
    <property type="entry name" value="Acetyltransf_1"/>
    <property type="match status" value="1"/>
</dbReference>
<dbReference type="SUPFAM" id="SSF55729">
    <property type="entry name" value="Acyl-CoA N-acyltransferases (Nat)"/>
    <property type="match status" value="1"/>
</dbReference>
<evidence type="ECO:0000256" key="7">
    <source>
        <dbReference type="ARBA" id="ARBA00023315"/>
    </source>
</evidence>
<proteinExistence type="inferred from homology"/>
<comment type="function">
    <text evidence="1 9">Catalyzes the acetylation of L-2,4-diaminobutyrate (DABA) to gamma-N-acetyl-alpha,gamma-diaminobutyric acid (ADABA) with acetyl coenzyme A.</text>
</comment>
<dbReference type="PANTHER" id="PTHR43072">
    <property type="entry name" value="N-ACETYLTRANSFERASE"/>
    <property type="match status" value="1"/>
</dbReference>
<comment type="caution">
    <text evidence="11">The sequence shown here is derived from an EMBL/GenBank/DDBJ whole genome shotgun (WGS) entry which is preliminary data.</text>
</comment>
<organism evidence="11 12">
    <name type="scientific">Paenibacillus chartarius</name>
    <dbReference type="NCBI Taxonomy" id="747481"/>
    <lineage>
        <taxon>Bacteria</taxon>
        <taxon>Bacillati</taxon>
        <taxon>Bacillota</taxon>
        <taxon>Bacilli</taxon>
        <taxon>Bacillales</taxon>
        <taxon>Paenibacillaceae</taxon>
        <taxon>Paenibacillus</taxon>
    </lineage>
</organism>
<dbReference type="PROSITE" id="PS51186">
    <property type="entry name" value="GNAT"/>
    <property type="match status" value="1"/>
</dbReference>
<dbReference type="InterPro" id="IPR012772">
    <property type="entry name" value="Ectoine_EctA"/>
</dbReference>
<dbReference type="Proteomes" id="UP001589776">
    <property type="component" value="Unassembled WGS sequence"/>
</dbReference>
<dbReference type="EMBL" id="JBHLWN010000095">
    <property type="protein sequence ID" value="MFC0215406.1"/>
    <property type="molecule type" value="Genomic_DNA"/>
</dbReference>
<dbReference type="PANTHER" id="PTHR43072:SF60">
    <property type="entry name" value="L-2,4-DIAMINOBUTYRIC ACID ACETYLTRANSFERASE"/>
    <property type="match status" value="1"/>
</dbReference>
<evidence type="ECO:0000256" key="2">
    <source>
        <dbReference type="ARBA" id="ARBA00004978"/>
    </source>
</evidence>
<evidence type="ECO:0000256" key="4">
    <source>
        <dbReference type="ARBA" id="ARBA00012355"/>
    </source>
</evidence>
<comment type="similarity">
    <text evidence="3 9">Belongs to the acetyltransferase family. EctA subfamily.</text>
</comment>
<comment type="pathway">
    <text evidence="2 9">Amine and polyamine biosynthesis; ectoine biosynthesis; L-ectoine from L-aspartate 4-semialdehyde: step 2/3.</text>
</comment>
<dbReference type="RefSeq" id="WP_377472859.1">
    <property type="nucleotide sequence ID" value="NZ_JBHLWN010000095.1"/>
</dbReference>
<dbReference type="InterPro" id="IPR000182">
    <property type="entry name" value="GNAT_dom"/>
</dbReference>
<evidence type="ECO:0000313" key="11">
    <source>
        <dbReference type="EMBL" id="MFC0215406.1"/>
    </source>
</evidence>
<protein>
    <recommendedName>
        <fullName evidence="5 9">L-2,4-diaminobutyric acid acetyltransferase</fullName>
        <shortName evidence="9">DABA acetyltransferase</shortName>
        <ecNumber evidence="4 9">2.3.1.178</ecNumber>
    </recommendedName>
</protein>
<keyword evidence="12" id="KW-1185">Reference proteome</keyword>
<evidence type="ECO:0000256" key="8">
    <source>
        <dbReference type="ARBA" id="ARBA00048924"/>
    </source>
</evidence>
<evidence type="ECO:0000256" key="1">
    <source>
        <dbReference type="ARBA" id="ARBA00003741"/>
    </source>
</evidence>
<dbReference type="EC" id="2.3.1.178" evidence="4 9"/>
<evidence type="ECO:0000256" key="6">
    <source>
        <dbReference type="ARBA" id="ARBA00022679"/>
    </source>
</evidence>
<keyword evidence="6 9" id="KW-0808">Transferase</keyword>
<dbReference type="CDD" id="cd04301">
    <property type="entry name" value="NAT_SF"/>
    <property type="match status" value="1"/>
</dbReference>
<evidence type="ECO:0000256" key="5">
    <source>
        <dbReference type="ARBA" id="ARBA00017935"/>
    </source>
</evidence>
<comment type="catalytic activity">
    <reaction evidence="8 9">
        <text>L-2,4-diaminobutanoate + acetyl-CoA = (2S)-4-acetamido-2-aminobutanoate + CoA + H(+)</text>
        <dbReference type="Rhea" id="RHEA:16901"/>
        <dbReference type="ChEBI" id="CHEBI:15378"/>
        <dbReference type="ChEBI" id="CHEBI:57287"/>
        <dbReference type="ChEBI" id="CHEBI:57288"/>
        <dbReference type="ChEBI" id="CHEBI:58761"/>
        <dbReference type="ChEBI" id="CHEBI:58929"/>
        <dbReference type="EC" id="2.3.1.178"/>
    </reaction>
</comment>
<evidence type="ECO:0000313" key="12">
    <source>
        <dbReference type="Proteomes" id="UP001589776"/>
    </source>
</evidence>
<dbReference type="InterPro" id="IPR016181">
    <property type="entry name" value="Acyl_CoA_acyltransferase"/>
</dbReference>
<evidence type="ECO:0000256" key="3">
    <source>
        <dbReference type="ARBA" id="ARBA00010712"/>
    </source>
</evidence>
<evidence type="ECO:0000256" key="9">
    <source>
        <dbReference type="RuleBase" id="RU365045"/>
    </source>
</evidence>
<accession>A0ABV6DRX3</accession>
<dbReference type="NCBIfam" id="TIGR02406">
    <property type="entry name" value="ectoine_EctA"/>
    <property type="match status" value="1"/>
</dbReference>
<name>A0ABV6DRX3_9BACL</name>
<gene>
    <name evidence="9 11" type="primary">ectA</name>
    <name evidence="11" type="ORF">ACFFK0_23720</name>
</gene>
<reference evidence="11 12" key="1">
    <citation type="submission" date="2024-09" db="EMBL/GenBank/DDBJ databases">
        <authorList>
            <person name="Sun Q."/>
            <person name="Mori K."/>
        </authorList>
    </citation>
    <scope>NUCLEOTIDE SEQUENCE [LARGE SCALE GENOMIC DNA]</scope>
    <source>
        <strain evidence="11 12">CCM 7759</strain>
    </source>
</reference>
<evidence type="ECO:0000259" key="10">
    <source>
        <dbReference type="PROSITE" id="PS51186"/>
    </source>
</evidence>
<feature type="domain" description="N-acetyltransferase" evidence="10">
    <location>
        <begin position="10"/>
        <end position="153"/>
    </location>
</feature>
<dbReference type="GO" id="GO:0033816">
    <property type="term" value="F:diaminobutyrate acetyltransferase activity"/>
    <property type="evidence" value="ECO:0007669"/>
    <property type="project" value="UniProtKB-EC"/>
</dbReference>
<keyword evidence="7 9" id="KW-0012">Acyltransferase</keyword>
<dbReference type="Gene3D" id="3.40.630.30">
    <property type="match status" value="1"/>
</dbReference>
<sequence>MNTAIQRAAIVFRHPTVTDAGRIWRLVRDSGRLDPNSSYCYLLLCRYYSGTCLVAEREGELVGFVTSFLSPQDPANVFVWQIAVSPTAQGQGIATSLLQRLMELPVYRHAKRVEATVSPTNISSRRLFEAFARRRGARLAISNDGFPAALFPEPGHEDEPLIQISF</sequence>